<dbReference type="PANTHER" id="PTHR46246:SF1">
    <property type="entry name" value="GUANOSINE-3',5'-BIS(DIPHOSPHATE) 3'-PYROPHOSPHOHYDROLASE MESH1"/>
    <property type="match status" value="1"/>
</dbReference>
<evidence type="ECO:0000313" key="2">
    <source>
        <dbReference type="Proteomes" id="UP000217838"/>
    </source>
</evidence>
<dbReference type="GO" id="GO:0008893">
    <property type="term" value="F:guanosine-3',5'-bis(diphosphate) 3'-diphosphatase activity"/>
    <property type="evidence" value="ECO:0007669"/>
    <property type="project" value="TreeGrafter"/>
</dbReference>
<protein>
    <recommendedName>
        <fullName evidence="3">HD domain-containing protein</fullName>
    </recommendedName>
</protein>
<evidence type="ECO:0000313" key="1">
    <source>
        <dbReference type="EMBL" id="PCI92559.1"/>
    </source>
</evidence>
<gene>
    <name evidence="1" type="ORF">COB11_07075</name>
</gene>
<dbReference type="InterPro" id="IPR052194">
    <property type="entry name" value="MESH1"/>
</dbReference>
<reference evidence="2" key="1">
    <citation type="submission" date="2017-08" db="EMBL/GenBank/DDBJ databases">
        <title>A dynamic microbial community with high functional redundancy inhabits the cold, oxic subseafloor aquifer.</title>
        <authorList>
            <person name="Tully B.J."/>
            <person name="Wheat C.G."/>
            <person name="Glazer B.T."/>
            <person name="Huber J.A."/>
        </authorList>
    </citation>
    <scope>NUCLEOTIDE SEQUENCE [LARGE SCALE GENOMIC DNA]</scope>
</reference>
<proteinExistence type="predicted"/>
<dbReference type="PANTHER" id="PTHR46246">
    <property type="entry name" value="GUANOSINE-3',5'-BIS(DIPHOSPHATE) 3'-PYROPHOSPHOHYDROLASE MESH1"/>
    <property type="match status" value="1"/>
</dbReference>
<dbReference type="AlphaFoldDB" id="A0A2A4YDJ7"/>
<dbReference type="Proteomes" id="UP000217838">
    <property type="component" value="Unassembled WGS sequence"/>
</dbReference>
<dbReference type="EMBL" id="NVUU01000096">
    <property type="protein sequence ID" value="PCI92559.1"/>
    <property type="molecule type" value="Genomic_DNA"/>
</dbReference>
<accession>A0A2A4YDJ7</accession>
<dbReference type="Gene3D" id="1.10.3210.10">
    <property type="entry name" value="Hypothetical protein af1432"/>
    <property type="match status" value="1"/>
</dbReference>
<dbReference type="Pfam" id="PF13328">
    <property type="entry name" value="HD_4"/>
    <property type="match status" value="1"/>
</dbReference>
<comment type="caution">
    <text evidence="1">The sequence shown here is derived from an EMBL/GenBank/DDBJ whole genome shotgun (WGS) entry which is preliminary data.</text>
</comment>
<name>A0A2A4YDJ7_UNCAE</name>
<sequence>MVTPVVISANQEKKHSYSDLYLKDELMRSQLFTLIKENTKVMQGCDNFTDSLRVAYLYEKTLDEQEARDIMQALLFAAKKHKDQTRKDKDKTPYIIHPIGVADYILGSERCTDKDTIIAAFLHDTLEDTETIKEEIKEMFGRNVMSMVLEVTDDKSLSKKEVRKRQIETAPLKTEGAAFIKFADKLYNCRDFIYRTPVGYSQEKVKEYLLHAKEMTDSLPSVAPGLKNLLDCEIEKFLSSCGP</sequence>
<dbReference type="SUPFAM" id="SSF109604">
    <property type="entry name" value="HD-domain/PDEase-like"/>
    <property type="match status" value="1"/>
</dbReference>
<organism evidence="1 2">
    <name type="scientific">Aerophobetes bacterium</name>
    <dbReference type="NCBI Taxonomy" id="2030807"/>
    <lineage>
        <taxon>Bacteria</taxon>
        <taxon>Candidatus Aerophobota</taxon>
    </lineage>
</organism>
<evidence type="ECO:0008006" key="3">
    <source>
        <dbReference type="Google" id="ProtNLM"/>
    </source>
</evidence>